<keyword evidence="2 6" id="KW-0808">Transferase</keyword>
<comment type="caution">
    <text evidence="6">The sequence shown here is derived from an EMBL/GenBank/DDBJ whole genome shotgun (WGS) entry which is preliminary data.</text>
</comment>
<dbReference type="Gene3D" id="3.40.366.10">
    <property type="entry name" value="Malonyl-Coenzyme A Acyl Carrier Protein, domain 2"/>
    <property type="match status" value="1"/>
</dbReference>
<dbReference type="GO" id="GO:0006633">
    <property type="term" value="P:fatty acid biosynthetic process"/>
    <property type="evidence" value="ECO:0007669"/>
    <property type="project" value="TreeGrafter"/>
</dbReference>
<dbReference type="RefSeq" id="WP_149305628.1">
    <property type="nucleotide sequence ID" value="NZ_SRSD01000001.1"/>
</dbReference>
<feature type="domain" description="Malonyl-CoA:ACP transacylase (MAT)" evidence="5">
    <location>
        <begin position="5"/>
        <end position="273"/>
    </location>
</feature>
<dbReference type="InterPro" id="IPR014043">
    <property type="entry name" value="Acyl_transferase_dom"/>
</dbReference>
<organism evidence="6 7">
    <name type="scientific">Oryzomonas rubra</name>
    <dbReference type="NCBI Taxonomy" id="2509454"/>
    <lineage>
        <taxon>Bacteria</taxon>
        <taxon>Pseudomonadati</taxon>
        <taxon>Thermodesulfobacteriota</taxon>
        <taxon>Desulfuromonadia</taxon>
        <taxon>Geobacterales</taxon>
        <taxon>Geobacteraceae</taxon>
        <taxon>Oryzomonas</taxon>
    </lineage>
</organism>
<keyword evidence="7" id="KW-1185">Reference proteome</keyword>
<dbReference type="InterPro" id="IPR001227">
    <property type="entry name" value="Ac_transferase_dom_sf"/>
</dbReference>
<dbReference type="InterPro" id="IPR050858">
    <property type="entry name" value="Mal-CoA-ACP_Trans/PKS_FabD"/>
</dbReference>
<dbReference type="Gene3D" id="3.30.70.250">
    <property type="entry name" value="Malonyl-CoA ACP transacylase, ACP-binding"/>
    <property type="match status" value="1"/>
</dbReference>
<name>A0A5A9XPW9_9BACT</name>
<gene>
    <name evidence="6" type="ORF">ET418_00550</name>
</gene>
<dbReference type="InterPro" id="IPR016035">
    <property type="entry name" value="Acyl_Trfase/lysoPLipase"/>
</dbReference>
<evidence type="ECO:0000256" key="2">
    <source>
        <dbReference type="ARBA" id="ARBA00022679"/>
    </source>
</evidence>
<evidence type="ECO:0000259" key="5">
    <source>
        <dbReference type="SMART" id="SM00827"/>
    </source>
</evidence>
<comment type="catalytic activity">
    <reaction evidence="4">
        <text>holo-[ACP] + malonyl-CoA = malonyl-[ACP] + CoA</text>
        <dbReference type="Rhea" id="RHEA:41792"/>
        <dbReference type="Rhea" id="RHEA-COMP:9623"/>
        <dbReference type="Rhea" id="RHEA-COMP:9685"/>
        <dbReference type="ChEBI" id="CHEBI:57287"/>
        <dbReference type="ChEBI" id="CHEBI:57384"/>
        <dbReference type="ChEBI" id="CHEBI:64479"/>
        <dbReference type="ChEBI" id="CHEBI:78449"/>
        <dbReference type="EC" id="2.3.1.39"/>
    </reaction>
</comment>
<dbReference type="Proteomes" id="UP000324298">
    <property type="component" value="Unassembled WGS sequence"/>
</dbReference>
<sequence>MICFMFPGQPLTHDAILPCNADFSAVAALVRAHTGLDLATFTWAEGTHTEQVALQVYGVAVSLYRQRCLRLEGVKPALAAEHSMGIYAALAACGSVSEGEALEIAFRVGACMEQRFLGRDYALGCLVGLTAEKLAVLAAEGAVFLANHNTSHHFLLAGRRHDMEATLSEALAAGAFSAKLFPCDAPLHTPLLAEAEEEVTAIFRDYRYREPAIPLMNHIDQEFLTAAEIPSFLMRELTETVHWEQTYRALKRSGATRFVEVGAGDSLKKYNRWIESRL</sequence>
<evidence type="ECO:0000256" key="3">
    <source>
        <dbReference type="ARBA" id="ARBA00023315"/>
    </source>
</evidence>
<dbReference type="GO" id="GO:0005829">
    <property type="term" value="C:cytosol"/>
    <property type="evidence" value="ECO:0007669"/>
    <property type="project" value="TreeGrafter"/>
</dbReference>
<evidence type="ECO:0000256" key="4">
    <source>
        <dbReference type="ARBA" id="ARBA00048462"/>
    </source>
</evidence>
<proteinExistence type="predicted"/>
<dbReference type="AlphaFoldDB" id="A0A5A9XPW9"/>
<protein>
    <recommendedName>
        <fullName evidence="1">[acyl-carrier-protein] S-malonyltransferase</fullName>
        <ecNumber evidence="1">2.3.1.39</ecNumber>
    </recommendedName>
</protein>
<evidence type="ECO:0000313" key="6">
    <source>
        <dbReference type="EMBL" id="KAA0895044.1"/>
    </source>
</evidence>
<dbReference type="SUPFAM" id="SSF52151">
    <property type="entry name" value="FabD/lysophospholipase-like"/>
    <property type="match status" value="1"/>
</dbReference>
<keyword evidence="3" id="KW-0012">Acyltransferase</keyword>
<dbReference type="OrthoDB" id="5393437at2"/>
<dbReference type="Pfam" id="PF00698">
    <property type="entry name" value="Acyl_transf_1"/>
    <property type="match status" value="1"/>
</dbReference>
<dbReference type="EC" id="2.3.1.39" evidence="1"/>
<reference evidence="6 7" key="1">
    <citation type="submission" date="2019-04" db="EMBL/GenBank/DDBJ databases">
        <title>Geobacter ruber sp. nov., ferric-reducing bacteria isolated from paddy soil.</title>
        <authorList>
            <person name="Xu Z."/>
            <person name="Masuda Y."/>
            <person name="Itoh H."/>
            <person name="Senoo K."/>
        </authorList>
    </citation>
    <scope>NUCLEOTIDE SEQUENCE [LARGE SCALE GENOMIC DNA]</scope>
    <source>
        <strain evidence="6 7">Red88</strain>
    </source>
</reference>
<dbReference type="PANTHER" id="PTHR42681:SF1">
    <property type="entry name" value="MALONYL-COA-ACYL CARRIER PROTEIN TRANSACYLASE, MITOCHONDRIAL"/>
    <property type="match status" value="1"/>
</dbReference>
<evidence type="ECO:0000256" key="1">
    <source>
        <dbReference type="ARBA" id="ARBA00013258"/>
    </source>
</evidence>
<dbReference type="PANTHER" id="PTHR42681">
    <property type="entry name" value="MALONYL-COA-ACYL CARRIER PROTEIN TRANSACYLASE, MITOCHONDRIAL"/>
    <property type="match status" value="1"/>
</dbReference>
<dbReference type="GO" id="GO:0004314">
    <property type="term" value="F:[acyl-carrier-protein] S-malonyltransferase activity"/>
    <property type="evidence" value="ECO:0007669"/>
    <property type="project" value="UniProtKB-EC"/>
</dbReference>
<dbReference type="EMBL" id="SRSD01000001">
    <property type="protein sequence ID" value="KAA0895044.1"/>
    <property type="molecule type" value="Genomic_DNA"/>
</dbReference>
<evidence type="ECO:0000313" key="7">
    <source>
        <dbReference type="Proteomes" id="UP000324298"/>
    </source>
</evidence>
<dbReference type="SMART" id="SM00827">
    <property type="entry name" value="PKS_AT"/>
    <property type="match status" value="1"/>
</dbReference>
<accession>A0A5A9XPW9</accession>